<dbReference type="AlphaFoldDB" id="B7K9E2"/>
<dbReference type="PANTHER" id="PTHR30600:SF10">
    <property type="entry name" value="BLL6722 PROTEIN"/>
    <property type="match status" value="1"/>
</dbReference>
<dbReference type="GO" id="GO:0009055">
    <property type="term" value="F:electron transfer activity"/>
    <property type="evidence" value="ECO:0007669"/>
    <property type="project" value="InterPro"/>
</dbReference>
<evidence type="ECO:0000256" key="6">
    <source>
        <dbReference type="PROSITE-ProRule" id="PRU00433"/>
    </source>
</evidence>
<evidence type="ECO:0000256" key="2">
    <source>
        <dbReference type="ARBA" id="ARBA00022723"/>
    </source>
</evidence>
<keyword evidence="1 6" id="KW-0349">Heme</keyword>
<evidence type="ECO:0000313" key="8">
    <source>
        <dbReference type="EMBL" id="ACK68625.1"/>
    </source>
</evidence>
<dbReference type="GO" id="GO:0020037">
    <property type="term" value="F:heme binding"/>
    <property type="evidence" value="ECO:0007669"/>
    <property type="project" value="InterPro"/>
</dbReference>
<dbReference type="GO" id="GO:0046872">
    <property type="term" value="F:metal ion binding"/>
    <property type="evidence" value="ECO:0007669"/>
    <property type="project" value="UniProtKB-KW"/>
</dbReference>
<evidence type="ECO:0000259" key="7">
    <source>
        <dbReference type="PROSITE" id="PS51007"/>
    </source>
</evidence>
<feature type="domain" description="Cytochrome c" evidence="7">
    <location>
        <begin position="461"/>
        <end position="570"/>
    </location>
</feature>
<dbReference type="HOGENOM" id="CLU_027793_0_0_3"/>
<evidence type="ECO:0000256" key="4">
    <source>
        <dbReference type="ARBA" id="ARBA00023002"/>
    </source>
</evidence>
<accession>B7K9E2</accession>
<dbReference type="RefSeq" id="WP_012597575.1">
    <property type="nucleotide sequence ID" value="NC_011729.1"/>
</dbReference>
<evidence type="ECO:0000256" key="1">
    <source>
        <dbReference type="ARBA" id="ARBA00022617"/>
    </source>
</evidence>
<proteinExistence type="predicted"/>
<dbReference type="InterPro" id="IPR051395">
    <property type="entry name" value="Cytochrome_c_Peroxidase/MauG"/>
</dbReference>
<dbReference type="Proteomes" id="UP000002384">
    <property type="component" value="Chromosome"/>
</dbReference>
<dbReference type="SUPFAM" id="SSF46626">
    <property type="entry name" value="Cytochrome c"/>
    <property type="match status" value="1"/>
</dbReference>
<keyword evidence="3" id="KW-0732">Signal</keyword>
<keyword evidence="5 6" id="KW-0408">Iron</keyword>
<dbReference type="STRING" id="65393.PCC7424_0155"/>
<evidence type="ECO:0000313" key="9">
    <source>
        <dbReference type="Proteomes" id="UP000002384"/>
    </source>
</evidence>
<dbReference type="eggNOG" id="COG1858">
    <property type="taxonomic scope" value="Bacteria"/>
</dbReference>
<dbReference type="KEGG" id="cyc:PCC7424_0155"/>
<organism evidence="8 9">
    <name type="scientific">Gloeothece citriformis (strain PCC 7424)</name>
    <name type="common">Cyanothece sp. (strain PCC 7424)</name>
    <dbReference type="NCBI Taxonomy" id="65393"/>
    <lineage>
        <taxon>Bacteria</taxon>
        <taxon>Bacillati</taxon>
        <taxon>Cyanobacteriota</taxon>
        <taxon>Cyanophyceae</taxon>
        <taxon>Oscillatoriophycideae</taxon>
        <taxon>Chroococcales</taxon>
        <taxon>Aphanothecaceae</taxon>
        <taxon>Gloeothece</taxon>
        <taxon>Gloeothece citriformis</taxon>
    </lineage>
</organism>
<sequence>MRWYKRAFLFFLLIIMSLIGFVLSHLIRTEPSFGIQDLLAPAPTQKVGNYDYFGTELEAVQATQLVREQGLNPNDPTSYQRLGMVQITPELIQQGEDIFFDRKIGDTFGFQGILGFGKGLSILEPEINQAIFALGGQPTSNLMITLLKDLNVGGITLPAGSKIPTGFDVPKNGTFPIGLKPNGNITCAVCHDTLSEKGELLKGVPNGDLAIGFLIALAPNSNAGFIRINPVNFKDPKLYKLGTGKTIIDSQGNHVKLPDPETLERLFDQAVLSLPFGNFESSLDFISNTTQIPTVFTFGTRPYLVDGQFAIGPFGGLSGVNNSVHSSEVNLVGNRELIQAATGLDPEVYLGILLQNAADERLRLPYDNLKPSEWLRAIAPDPLTAELEDQIPAPGTQIEPNLINPTVFTYNGLIFSPDTNNSDDIASGLFLFANNAMSAWQNSLTSPPNLSRENSEALANGSVERGARVFQQAGCVSCHTPPFFSDNIIHPVDELKTNPARGEARLALNNLLVPPKLYTFNTPVPIPSDAEVLNVPTEGISESPTTLPKGILPKGGYNTPSLIGLYLTAPYLHDGGVAVGKDALKINDDGSYTIVDPRTTDPPNQWGLTGTLARFDVTPDGQIDISKRILPDSANSLRALLDRRLRHWVIKANKANPGLRINNLDGTGHEFYVDPSRGFSYGQQSDLVNFLLALDEDPAHFWPRSARE</sequence>
<dbReference type="PANTHER" id="PTHR30600">
    <property type="entry name" value="CYTOCHROME C PEROXIDASE-RELATED"/>
    <property type="match status" value="1"/>
</dbReference>
<name>B7K9E2_GLOC7</name>
<keyword evidence="9" id="KW-1185">Reference proteome</keyword>
<dbReference type="EMBL" id="CP001291">
    <property type="protein sequence ID" value="ACK68625.1"/>
    <property type="molecule type" value="Genomic_DNA"/>
</dbReference>
<dbReference type="PROSITE" id="PS51007">
    <property type="entry name" value="CYTC"/>
    <property type="match status" value="1"/>
</dbReference>
<protein>
    <recommendedName>
        <fullName evidence="7">Cytochrome c domain-containing protein</fullName>
    </recommendedName>
</protein>
<dbReference type="GO" id="GO:0004130">
    <property type="term" value="F:cytochrome-c peroxidase activity"/>
    <property type="evidence" value="ECO:0007669"/>
    <property type="project" value="TreeGrafter"/>
</dbReference>
<keyword evidence="2 6" id="KW-0479">Metal-binding</keyword>
<evidence type="ECO:0000256" key="3">
    <source>
        <dbReference type="ARBA" id="ARBA00022729"/>
    </source>
</evidence>
<dbReference type="InterPro" id="IPR036909">
    <property type="entry name" value="Cyt_c-like_dom_sf"/>
</dbReference>
<evidence type="ECO:0000256" key="5">
    <source>
        <dbReference type="ARBA" id="ARBA00023004"/>
    </source>
</evidence>
<dbReference type="Gene3D" id="1.10.760.10">
    <property type="entry name" value="Cytochrome c-like domain"/>
    <property type="match status" value="1"/>
</dbReference>
<dbReference type="InterPro" id="IPR009056">
    <property type="entry name" value="Cyt_c-like_dom"/>
</dbReference>
<reference evidence="9" key="1">
    <citation type="journal article" date="2011" name="MBio">
        <title>Novel metabolic attributes of the genus Cyanothece, comprising a group of unicellular nitrogen-fixing Cyanobacteria.</title>
        <authorList>
            <person name="Bandyopadhyay A."/>
            <person name="Elvitigala T."/>
            <person name="Welsh E."/>
            <person name="Stockel J."/>
            <person name="Liberton M."/>
            <person name="Min H."/>
            <person name="Sherman L.A."/>
            <person name="Pakrasi H.B."/>
        </authorList>
    </citation>
    <scope>NUCLEOTIDE SEQUENCE [LARGE SCALE GENOMIC DNA]</scope>
    <source>
        <strain evidence="9">PCC 7424</strain>
    </source>
</reference>
<dbReference type="OrthoDB" id="9772811at2"/>
<gene>
    <name evidence="8" type="ordered locus">PCC7424_0155</name>
</gene>
<keyword evidence="4" id="KW-0560">Oxidoreductase</keyword>